<evidence type="ECO:0000313" key="2">
    <source>
        <dbReference type="Proteomes" id="UP000685013"/>
    </source>
</evidence>
<name>A0AAV6MYK3_9ROSI</name>
<gene>
    <name evidence="1" type="ORF">SDJN03_17223</name>
</gene>
<dbReference type="AlphaFoldDB" id="A0AAV6MYK3"/>
<dbReference type="Proteomes" id="UP000685013">
    <property type="component" value="Chromosome 11"/>
</dbReference>
<accession>A0AAV6MYK3</accession>
<sequence length="76" mass="8373">MGLKIGNQAKLTLARGAGHNVRLGQVLGRVWMGLAEGTRPLVIESHKDYKWAAEVARARLPYGLHLLRVGWDSKPS</sequence>
<dbReference type="EMBL" id="JAGKQH010000011">
    <property type="protein sequence ID" value="KAG6588658.1"/>
    <property type="molecule type" value="Genomic_DNA"/>
</dbReference>
<protein>
    <submittedName>
        <fullName evidence="1">Uncharacterized protein</fullName>
    </submittedName>
</protein>
<feature type="non-terminal residue" evidence="1">
    <location>
        <position position="1"/>
    </location>
</feature>
<reference evidence="1 2" key="1">
    <citation type="journal article" date="2021" name="Hortic Res">
        <title>The domestication of Cucurbita argyrosperma as revealed by the genome of its wild relative.</title>
        <authorList>
            <person name="Barrera-Redondo J."/>
            <person name="Sanchez-de la Vega G."/>
            <person name="Aguirre-Liguori J.A."/>
            <person name="Castellanos-Morales G."/>
            <person name="Gutierrez-Guerrero Y.T."/>
            <person name="Aguirre-Dugua X."/>
            <person name="Aguirre-Planter E."/>
            <person name="Tenaillon M.I."/>
            <person name="Lira-Saade R."/>
            <person name="Eguiarte L.E."/>
        </authorList>
    </citation>
    <scope>NUCLEOTIDE SEQUENCE [LARGE SCALE GENOMIC DNA]</scope>
    <source>
        <strain evidence="1">JBR-2021</strain>
    </source>
</reference>
<evidence type="ECO:0000313" key="1">
    <source>
        <dbReference type="EMBL" id="KAG6588658.1"/>
    </source>
</evidence>
<proteinExistence type="predicted"/>
<comment type="caution">
    <text evidence="1">The sequence shown here is derived from an EMBL/GenBank/DDBJ whole genome shotgun (WGS) entry which is preliminary data.</text>
</comment>
<keyword evidence="2" id="KW-1185">Reference proteome</keyword>
<organism evidence="1 2">
    <name type="scientific">Cucurbita argyrosperma subsp. sororia</name>
    <dbReference type="NCBI Taxonomy" id="37648"/>
    <lineage>
        <taxon>Eukaryota</taxon>
        <taxon>Viridiplantae</taxon>
        <taxon>Streptophyta</taxon>
        <taxon>Embryophyta</taxon>
        <taxon>Tracheophyta</taxon>
        <taxon>Spermatophyta</taxon>
        <taxon>Magnoliopsida</taxon>
        <taxon>eudicotyledons</taxon>
        <taxon>Gunneridae</taxon>
        <taxon>Pentapetalae</taxon>
        <taxon>rosids</taxon>
        <taxon>fabids</taxon>
        <taxon>Cucurbitales</taxon>
        <taxon>Cucurbitaceae</taxon>
        <taxon>Cucurbiteae</taxon>
        <taxon>Cucurbita</taxon>
    </lineage>
</organism>